<accession>A0A9X2HG76</accession>
<sequence length="429" mass="46234">MDTARGLDDRIDTGPYDSGADDSGVSEPRLDIGTDERRMHVRAYNHWVSLLRGRAYPSIEDLDPESIVDFGPHSVLLDFTGGIDNPAIRYLGPSLRDECGVTSEITHVAEVPSRSLLSRLTDHYLQIIANRAPIGFEAEFVGQRGHNTLYRGILMPYSSDEDTIDFIYGVINWKEMVDAATQAKLEREVEEARRAAPPAAPASPVWADGPSAGIASESAEPEIPHDDIVVPPHGAETLAGRLMLARESAAAARAADTRSRASLYRALARAYDFARAAEGDAAQYAALLQEAGITVQARAPMTAAAKLVFGAGYDKTRLTEFAAVMTHARRHDVPEGGLDAYLTAEPGGIKAIVQAERALRKPAVQPGLFERARAELLSRPPLAHVAIEAGTSEFVLLLARAGNDGMLDIVAKLDDDPALAERAMRRAAA</sequence>
<feature type="compositionally biased region" description="Basic and acidic residues" evidence="1">
    <location>
        <begin position="1"/>
        <end position="12"/>
    </location>
</feature>
<gene>
    <name evidence="2" type="ORF">M9978_08895</name>
</gene>
<evidence type="ECO:0008006" key="4">
    <source>
        <dbReference type="Google" id="ProtNLM"/>
    </source>
</evidence>
<feature type="region of interest" description="Disordered" evidence="1">
    <location>
        <begin position="1"/>
        <end position="32"/>
    </location>
</feature>
<name>A0A9X2HG76_9SPHN</name>
<comment type="caution">
    <text evidence="2">The sequence shown here is derived from an EMBL/GenBank/DDBJ whole genome shotgun (WGS) entry which is preliminary data.</text>
</comment>
<dbReference type="EMBL" id="JAMLDX010000005">
    <property type="protein sequence ID" value="MCP3730546.1"/>
    <property type="molecule type" value="Genomic_DNA"/>
</dbReference>
<dbReference type="Proteomes" id="UP001139451">
    <property type="component" value="Unassembled WGS sequence"/>
</dbReference>
<reference evidence="2" key="1">
    <citation type="submission" date="2022-05" db="EMBL/GenBank/DDBJ databases">
        <title>Sphingomonas sp. strain MG17 Genome sequencing and assembly.</title>
        <authorList>
            <person name="Kim I."/>
        </authorList>
    </citation>
    <scope>NUCLEOTIDE SEQUENCE</scope>
    <source>
        <strain evidence="2">MG17</strain>
    </source>
</reference>
<evidence type="ECO:0000313" key="3">
    <source>
        <dbReference type="Proteomes" id="UP001139451"/>
    </source>
</evidence>
<dbReference type="AlphaFoldDB" id="A0A9X2HG76"/>
<evidence type="ECO:0000256" key="1">
    <source>
        <dbReference type="SAM" id="MobiDB-lite"/>
    </source>
</evidence>
<dbReference type="RefSeq" id="WP_254292673.1">
    <property type="nucleotide sequence ID" value="NZ_JAMLDX010000005.1"/>
</dbReference>
<proteinExistence type="predicted"/>
<organism evidence="2 3">
    <name type="scientific">Sphingomonas tagetis</name>
    <dbReference type="NCBI Taxonomy" id="2949092"/>
    <lineage>
        <taxon>Bacteria</taxon>
        <taxon>Pseudomonadati</taxon>
        <taxon>Pseudomonadota</taxon>
        <taxon>Alphaproteobacteria</taxon>
        <taxon>Sphingomonadales</taxon>
        <taxon>Sphingomonadaceae</taxon>
        <taxon>Sphingomonas</taxon>
    </lineage>
</organism>
<keyword evidence="3" id="KW-1185">Reference proteome</keyword>
<protein>
    <recommendedName>
        <fullName evidence="4">PAS domain-containing protein</fullName>
    </recommendedName>
</protein>
<evidence type="ECO:0000313" key="2">
    <source>
        <dbReference type="EMBL" id="MCP3730546.1"/>
    </source>
</evidence>